<evidence type="ECO:0000256" key="32">
    <source>
        <dbReference type="ARBA" id="ARBA00052860"/>
    </source>
</evidence>
<evidence type="ECO:0000256" key="17">
    <source>
        <dbReference type="ARBA" id="ARBA00023128"/>
    </source>
</evidence>
<dbReference type="Pfam" id="PF02737">
    <property type="entry name" value="3HCDH_N"/>
    <property type="match status" value="1"/>
</dbReference>
<feature type="domain" description="3-hydroxyacyl-CoA dehydrogenase NAD binding" evidence="44">
    <location>
        <begin position="381"/>
        <end position="559"/>
    </location>
</feature>
<evidence type="ECO:0000256" key="3">
    <source>
        <dbReference type="ARBA" id="ARBA00005005"/>
    </source>
</evidence>
<evidence type="ECO:0000256" key="20">
    <source>
        <dbReference type="ARBA" id="ARBA00023268"/>
    </source>
</evidence>
<comment type="similarity">
    <text evidence="42">Belongs to the enoyl-CoA hydratase/isomerase family.</text>
</comment>
<evidence type="ECO:0000256" key="22">
    <source>
        <dbReference type="ARBA" id="ARBA00047613"/>
    </source>
</evidence>
<dbReference type="GO" id="GO:0070403">
    <property type="term" value="F:NAD+ binding"/>
    <property type="evidence" value="ECO:0007669"/>
    <property type="project" value="InterPro"/>
</dbReference>
<evidence type="ECO:0000256" key="14">
    <source>
        <dbReference type="ARBA" id="ARBA00023002"/>
    </source>
</evidence>
<keyword evidence="16" id="KW-0443">Lipid metabolism</keyword>
<comment type="catalytic activity">
    <reaction evidence="21">
        <text>a (3S)-3-hydroxyacyl-CoA = a (2E)-enoyl-CoA + H2O</text>
        <dbReference type="Rhea" id="RHEA:16105"/>
        <dbReference type="ChEBI" id="CHEBI:15377"/>
        <dbReference type="ChEBI" id="CHEBI:57318"/>
        <dbReference type="ChEBI" id="CHEBI:58856"/>
        <dbReference type="EC" id="4.2.1.17"/>
    </reaction>
    <physiologicalReaction direction="right-to-left" evidence="21">
        <dbReference type="Rhea" id="RHEA:16107"/>
    </physiologicalReaction>
</comment>
<dbReference type="InterPro" id="IPR006108">
    <property type="entry name" value="3HC_DH_C"/>
</dbReference>
<comment type="catalytic activity">
    <reaction evidence="29">
        <text>(3S)-hydroxyoctanoyl-CoA + NAD(+) = 3-oxooctanoyl-CoA + NADH + H(+)</text>
        <dbReference type="Rhea" id="RHEA:31195"/>
        <dbReference type="ChEBI" id="CHEBI:15378"/>
        <dbReference type="ChEBI" id="CHEBI:57540"/>
        <dbReference type="ChEBI" id="CHEBI:57945"/>
        <dbReference type="ChEBI" id="CHEBI:62617"/>
        <dbReference type="ChEBI" id="CHEBI:62619"/>
    </reaction>
    <physiologicalReaction direction="left-to-right" evidence="29">
        <dbReference type="Rhea" id="RHEA:31196"/>
    </physiologicalReaction>
</comment>
<dbReference type="Gene3D" id="3.40.50.720">
    <property type="entry name" value="NAD(P)-binding Rossmann-like Domain"/>
    <property type="match status" value="1"/>
</dbReference>
<name>A0A0M9A3C6_9HYME</name>
<organism evidence="45 46">
    <name type="scientific">Melipona quadrifasciata</name>
    <dbReference type="NCBI Taxonomy" id="166423"/>
    <lineage>
        <taxon>Eukaryota</taxon>
        <taxon>Metazoa</taxon>
        <taxon>Ecdysozoa</taxon>
        <taxon>Arthropoda</taxon>
        <taxon>Hexapoda</taxon>
        <taxon>Insecta</taxon>
        <taxon>Pterygota</taxon>
        <taxon>Neoptera</taxon>
        <taxon>Endopterygota</taxon>
        <taxon>Hymenoptera</taxon>
        <taxon>Apocrita</taxon>
        <taxon>Aculeata</taxon>
        <taxon>Apoidea</taxon>
        <taxon>Anthophila</taxon>
        <taxon>Apidae</taxon>
        <taxon>Melipona</taxon>
    </lineage>
</organism>
<evidence type="ECO:0000256" key="13">
    <source>
        <dbReference type="ARBA" id="ARBA00022990"/>
    </source>
</evidence>
<evidence type="ECO:0000256" key="8">
    <source>
        <dbReference type="ARBA" id="ARBA00022553"/>
    </source>
</evidence>
<dbReference type="EC" id="1.1.1.211" evidence="36"/>
<dbReference type="PROSITE" id="PS00166">
    <property type="entry name" value="ENOYL_COA_HYDRATASE"/>
    <property type="match status" value="1"/>
</dbReference>
<comment type="subcellular location">
    <subcellularLocation>
        <location evidence="2">Mitochondrion inner membrane</location>
    </subcellularLocation>
</comment>
<comment type="catalytic activity">
    <reaction evidence="27">
        <text>a 4-saturated-(3S)-3-hydroxyacyl-CoA = a (3E)-enoyl-CoA + H2O</text>
        <dbReference type="Rhea" id="RHEA:20724"/>
        <dbReference type="ChEBI" id="CHEBI:15377"/>
        <dbReference type="ChEBI" id="CHEBI:58521"/>
        <dbReference type="ChEBI" id="CHEBI:137480"/>
        <dbReference type="EC" id="4.2.1.17"/>
    </reaction>
    <physiologicalReaction direction="right-to-left" evidence="27">
        <dbReference type="Rhea" id="RHEA:20726"/>
    </physiologicalReaction>
</comment>
<keyword evidence="9" id="KW-0808">Transferase</keyword>
<evidence type="ECO:0000313" key="46">
    <source>
        <dbReference type="Proteomes" id="UP000053105"/>
    </source>
</evidence>
<comment type="catalytic activity">
    <reaction evidence="32">
        <text>1'-[1,2-di-(9Z,12Z-octadecadienoyl)-sn-glycero-3-phospho]-3'-[1-(9Z,12Z-octadecadienoyl)-sn-glycero-3-phospho]-glycerol + (9Z)-octadecenoyl-CoA = 1'-[1,2-di-(9Z,12Z-octadecadienoyl)-sn-glycero-3-phospho]-3'-[1-(9Z,12Z-octadecadienoyl)-2-(9Z-octadecenoyl)-sn-glycero-3-phospho]-glycerol + CoA</text>
        <dbReference type="Rhea" id="RHEA:43676"/>
        <dbReference type="ChEBI" id="CHEBI:57287"/>
        <dbReference type="ChEBI" id="CHEBI:57387"/>
        <dbReference type="ChEBI" id="CHEBI:83580"/>
        <dbReference type="ChEBI" id="CHEBI:83582"/>
    </reaction>
    <physiologicalReaction direction="left-to-right" evidence="32">
        <dbReference type="Rhea" id="RHEA:43677"/>
    </physiologicalReaction>
</comment>
<keyword evidence="11" id="KW-0276">Fatty acid metabolism</keyword>
<dbReference type="GO" id="GO:0016507">
    <property type="term" value="C:mitochondrial fatty acid beta-oxidation multienzyme complex"/>
    <property type="evidence" value="ECO:0007669"/>
    <property type="project" value="InterPro"/>
</dbReference>
<keyword evidence="17" id="KW-0496">Mitochondrion</keyword>
<evidence type="ECO:0000256" key="9">
    <source>
        <dbReference type="ARBA" id="ARBA00022679"/>
    </source>
</evidence>
<feature type="site" description="Important for long-chain enoyl-CoA hydratase activity" evidence="41">
    <location>
        <position position="168"/>
    </location>
</feature>
<keyword evidence="46" id="KW-1185">Reference proteome</keyword>
<evidence type="ECO:0000256" key="30">
    <source>
        <dbReference type="ARBA" id="ARBA00052711"/>
    </source>
</evidence>
<keyword evidence="18" id="KW-0472">Membrane</keyword>
<dbReference type="GO" id="GO:0006635">
    <property type="term" value="P:fatty acid beta-oxidation"/>
    <property type="evidence" value="ECO:0007669"/>
    <property type="project" value="UniProtKB-UniPathway"/>
</dbReference>
<dbReference type="PANTHER" id="PTHR43612">
    <property type="entry name" value="TRIFUNCTIONAL ENZYME SUBUNIT ALPHA"/>
    <property type="match status" value="1"/>
</dbReference>
<keyword evidence="19" id="KW-0456">Lyase</keyword>
<keyword evidence="12" id="KW-0809">Transit peptide</keyword>
<comment type="catalytic activity">
    <reaction evidence="28">
        <text>(3S)-hydroxyoctanoyl-CoA = (2E)-octenoyl-CoA + H2O</text>
        <dbReference type="Rhea" id="RHEA:31199"/>
        <dbReference type="ChEBI" id="CHEBI:15377"/>
        <dbReference type="ChEBI" id="CHEBI:62242"/>
        <dbReference type="ChEBI" id="CHEBI:62617"/>
    </reaction>
    <physiologicalReaction direction="right-to-left" evidence="28">
        <dbReference type="Rhea" id="RHEA:31201"/>
    </physiologicalReaction>
</comment>
<comment type="catalytic activity">
    <reaction evidence="23">
        <text>(3S)-hydroxydecanoyl-CoA + NAD(+) = 3-oxodecanoyl-CoA + NADH + H(+)</text>
        <dbReference type="Rhea" id="RHEA:31187"/>
        <dbReference type="ChEBI" id="CHEBI:15378"/>
        <dbReference type="ChEBI" id="CHEBI:57540"/>
        <dbReference type="ChEBI" id="CHEBI:57945"/>
        <dbReference type="ChEBI" id="CHEBI:62548"/>
        <dbReference type="ChEBI" id="CHEBI:62616"/>
    </reaction>
    <physiologicalReaction direction="left-to-right" evidence="23">
        <dbReference type="Rhea" id="RHEA:31188"/>
    </physiologicalReaction>
</comment>
<comment type="catalytic activity">
    <reaction evidence="24">
        <text>a (3S)-3-hydroxyacyl-CoA + NAD(+) = a 3-oxoacyl-CoA + NADH + H(+)</text>
        <dbReference type="Rhea" id="RHEA:22432"/>
        <dbReference type="ChEBI" id="CHEBI:15378"/>
        <dbReference type="ChEBI" id="CHEBI:57318"/>
        <dbReference type="ChEBI" id="CHEBI:57540"/>
        <dbReference type="ChEBI" id="CHEBI:57945"/>
        <dbReference type="ChEBI" id="CHEBI:90726"/>
        <dbReference type="EC" id="1.1.1.35"/>
    </reaction>
</comment>
<evidence type="ECO:0000256" key="10">
    <source>
        <dbReference type="ARBA" id="ARBA00022792"/>
    </source>
</evidence>
<comment type="similarity">
    <text evidence="4">In the central section; belongs to the 3-hydroxyacyl-CoA dehydrogenase family.</text>
</comment>
<evidence type="ECO:0000256" key="23">
    <source>
        <dbReference type="ARBA" id="ARBA00048361"/>
    </source>
</evidence>
<evidence type="ECO:0000256" key="4">
    <source>
        <dbReference type="ARBA" id="ARBA00007005"/>
    </source>
</evidence>
<gene>
    <name evidence="45" type="ORF">WN51_12086</name>
</gene>
<dbReference type="PANTHER" id="PTHR43612:SF3">
    <property type="entry name" value="TRIFUNCTIONAL ENZYME SUBUNIT ALPHA, MITOCHONDRIAL"/>
    <property type="match status" value="1"/>
</dbReference>
<evidence type="ECO:0000313" key="45">
    <source>
        <dbReference type="EMBL" id="KOX76405.1"/>
    </source>
</evidence>
<dbReference type="InterPro" id="IPR050136">
    <property type="entry name" value="FA_oxidation_alpha_subunit"/>
</dbReference>
<dbReference type="InterPro" id="IPR008927">
    <property type="entry name" value="6-PGluconate_DH-like_C_sf"/>
</dbReference>
<evidence type="ECO:0000259" key="44">
    <source>
        <dbReference type="Pfam" id="PF02737"/>
    </source>
</evidence>
<comment type="pathway">
    <text evidence="3">Lipid metabolism; fatty acid beta-oxidation.</text>
</comment>
<dbReference type="GO" id="GO:0005743">
    <property type="term" value="C:mitochondrial inner membrane"/>
    <property type="evidence" value="ECO:0007669"/>
    <property type="project" value="UniProtKB-SubCell"/>
</dbReference>
<feature type="active site" description="For hydroxyacyl-coenzyme A dehydrogenase activity" evidence="40">
    <location>
        <position position="528"/>
    </location>
</feature>
<dbReference type="OrthoDB" id="5958943at2759"/>
<evidence type="ECO:0000259" key="43">
    <source>
        <dbReference type="Pfam" id="PF00725"/>
    </source>
</evidence>
<dbReference type="SUPFAM" id="SSF52096">
    <property type="entry name" value="ClpP/crotonase"/>
    <property type="match status" value="1"/>
</dbReference>
<dbReference type="UniPathway" id="UPA00659"/>
<dbReference type="Gene3D" id="3.90.226.10">
    <property type="entry name" value="2-enoyl-CoA Hydratase, Chain A, domain 1"/>
    <property type="match status" value="1"/>
</dbReference>
<evidence type="ECO:0000256" key="1">
    <source>
        <dbReference type="ARBA" id="ARBA00000469"/>
    </source>
</evidence>
<comment type="catalytic activity">
    <reaction evidence="1">
        <text>(3S)-hydroxyhexadecanoyl-CoA = (2E)-hexadecenoyl-CoA + H2O</text>
        <dbReference type="Rhea" id="RHEA:31163"/>
        <dbReference type="ChEBI" id="CHEBI:15377"/>
        <dbReference type="ChEBI" id="CHEBI:61526"/>
        <dbReference type="ChEBI" id="CHEBI:62613"/>
    </reaction>
    <physiologicalReaction direction="right-to-left" evidence="1">
        <dbReference type="Rhea" id="RHEA:31165"/>
    </physiologicalReaction>
</comment>
<comment type="catalytic activity">
    <reaction evidence="26">
        <text>a long-chain (3S)-3-hydroxy fatty acyl-CoA + NAD(+) = a long-chain 3-oxo-fatty acyl-CoA + NADH + H(+)</text>
        <dbReference type="Rhea" id="RHEA:52656"/>
        <dbReference type="ChEBI" id="CHEBI:15378"/>
        <dbReference type="ChEBI" id="CHEBI:57540"/>
        <dbReference type="ChEBI" id="CHEBI:57945"/>
        <dbReference type="ChEBI" id="CHEBI:136757"/>
        <dbReference type="ChEBI" id="CHEBI:136758"/>
        <dbReference type="EC" id="1.1.1.211"/>
    </reaction>
    <physiologicalReaction direction="left-to-right" evidence="26">
        <dbReference type="Rhea" id="RHEA:52657"/>
    </physiologicalReaction>
</comment>
<evidence type="ECO:0000256" key="11">
    <source>
        <dbReference type="ARBA" id="ARBA00022832"/>
    </source>
</evidence>
<dbReference type="SUPFAM" id="SSF51735">
    <property type="entry name" value="NAD(P)-binding Rossmann-fold domains"/>
    <property type="match status" value="1"/>
</dbReference>
<evidence type="ECO:0000256" key="24">
    <source>
        <dbReference type="ARBA" id="ARBA00049556"/>
    </source>
</evidence>
<evidence type="ECO:0000256" key="5">
    <source>
        <dbReference type="ARBA" id="ARBA00008750"/>
    </source>
</evidence>
<dbReference type="Gene3D" id="1.10.1040.50">
    <property type="match status" value="1"/>
</dbReference>
<dbReference type="InterPro" id="IPR036291">
    <property type="entry name" value="NAD(P)-bd_dom_sf"/>
</dbReference>
<dbReference type="STRING" id="166423.A0A0M9A3C6"/>
<dbReference type="AlphaFoldDB" id="A0A0M9A3C6"/>
<dbReference type="GO" id="GO:0004300">
    <property type="term" value="F:enoyl-CoA hydratase activity"/>
    <property type="evidence" value="ECO:0007669"/>
    <property type="project" value="UniProtKB-EC"/>
</dbReference>
<feature type="domain" description="3-hydroxyacyl-CoA dehydrogenase C-terminal" evidence="43">
    <location>
        <begin position="693"/>
        <end position="773"/>
    </location>
</feature>
<keyword evidence="8" id="KW-0597">Phosphoprotein</keyword>
<evidence type="ECO:0000256" key="39">
    <source>
        <dbReference type="ARBA" id="ARBA00083277"/>
    </source>
</evidence>
<evidence type="ECO:0000256" key="42">
    <source>
        <dbReference type="RuleBase" id="RU003707"/>
    </source>
</evidence>
<comment type="catalytic activity">
    <reaction evidence="33">
        <text>(3S)-3-hydroxydodecanoyl-CoA + NAD(+) = 3-oxododecanoyl-CoA + NADH + H(+)</text>
        <dbReference type="Rhea" id="RHEA:31179"/>
        <dbReference type="ChEBI" id="CHEBI:15378"/>
        <dbReference type="ChEBI" id="CHEBI:57540"/>
        <dbReference type="ChEBI" id="CHEBI:57945"/>
        <dbReference type="ChEBI" id="CHEBI:62558"/>
        <dbReference type="ChEBI" id="CHEBI:62615"/>
    </reaction>
    <physiologicalReaction direction="left-to-right" evidence="33">
        <dbReference type="Rhea" id="RHEA:31180"/>
    </physiologicalReaction>
</comment>
<accession>A0A0M9A3C6</accession>
<evidence type="ECO:0000256" key="40">
    <source>
        <dbReference type="PIRSR" id="PIRSR612803-1"/>
    </source>
</evidence>
<dbReference type="InterPro" id="IPR029045">
    <property type="entry name" value="ClpP/crotonase-like_dom_sf"/>
</dbReference>
<comment type="catalytic activity">
    <reaction evidence="34">
        <text>1'-[1,2-di-(9Z,12Z-octadecadienoyl)-sn-glycero-3-phospho]-3'-[1-(9Z,12Z-octadecadienoyl)-sn-glycero-3-phospho]-glycerol + hexadecanoyl-CoA = 1'-[1,2-di-(9Z,12Z-octadecadienoyl)-sn-glycero-3-phospho]-3'-[1-(9Z,12Z-octadecadienoyl)-2-hexadecanoyl-sn-glycero-3-phospho]-glycerol + CoA</text>
        <dbReference type="Rhea" id="RHEA:43680"/>
        <dbReference type="ChEBI" id="CHEBI:57287"/>
        <dbReference type="ChEBI" id="CHEBI:57379"/>
        <dbReference type="ChEBI" id="CHEBI:83580"/>
        <dbReference type="ChEBI" id="CHEBI:83583"/>
    </reaction>
    <physiologicalReaction direction="left-to-right" evidence="34">
        <dbReference type="Rhea" id="RHEA:43681"/>
    </physiologicalReaction>
</comment>
<evidence type="ECO:0000256" key="21">
    <source>
        <dbReference type="ARBA" id="ARBA00035854"/>
    </source>
</evidence>
<evidence type="ECO:0000256" key="25">
    <source>
        <dbReference type="ARBA" id="ARBA00050222"/>
    </source>
</evidence>
<keyword evidence="10" id="KW-0999">Mitochondrion inner membrane</keyword>
<feature type="site" description="Important for long-chain enoyl-CoA hydratase activity" evidence="41">
    <location>
        <position position="190"/>
    </location>
</feature>
<evidence type="ECO:0000256" key="34">
    <source>
        <dbReference type="ARBA" id="ARBA00052989"/>
    </source>
</evidence>
<evidence type="ECO:0000256" key="16">
    <source>
        <dbReference type="ARBA" id="ARBA00023098"/>
    </source>
</evidence>
<comment type="catalytic activity">
    <reaction evidence="25">
        <text>1'-[1,2-di-(9Z,12Z-octadecadienoyl)-sn-glycero-3-phospho]-3'-[1-(9Z,12Z-octadecadienoyl)-sn-glycero-3-phospho]-glycerol + (9Z,12Z)-octadecadienoyl-CoA = 1',3'-bis-[1,2-di-(9Z,12Z-octadecadienoyl)-sn-glycero-3-phospho]-glycerol + CoA</text>
        <dbReference type="Rhea" id="RHEA:43672"/>
        <dbReference type="ChEBI" id="CHEBI:57287"/>
        <dbReference type="ChEBI" id="CHEBI:57383"/>
        <dbReference type="ChEBI" id="CHEBI:83580"/>
        <dbReference type="ChEBI" id="CHEBI:83581"/>
    </reaction>
    <physiologicalReaction direction="left-to-right" evidence="25">
        <dbReference type="Rhea" id="RHEA:43673"/>
    </physiologicalReaction>
</comment>
<evidence type="ECO:0000256" key="41">
    <source>
        <dbReference type="PIRSR" id="PIRSR612803-2"/>
    </source>
</evidence>
<dbReference type="InterPro" id="IPR012803">
    <property type="entry name" value="Fa_ox_alpha_mit"/>
</dbReference>
<dbReference type="Proteomes" id="UP000053105">
    <property type="component" value="Unassembled WGS sequence"/>
</dbReference>
<dbReference type="EC" id="4.2.1.17" evidence="6"/>
<dbReference type="GO" id="GO:0016509">
    <property type="term" value="F:long-chain (3S)-3-hydroxyacyl-CoA dehydrogenase (NAD+) activity"/>
    <property type="evidence" value="ECO:0007669"/>
    <property type="project" value="UniProtKB-EC"/>
</dbReference>
<dbReference type="InterPro" id="IPR006176">
    <property type="entry name" value="3-OHacyl-CoA_DH_NAD-bd"/>
</dbReference>
<evidence type="ECO:0000256" key="26">
    <source>
        <dbReference type="ARBA" id="ARBA00050446"/>
    </source>
</evidence>
<feature type="site" description="Important for hydroxyacyl-coenzyme A dehydrogenase activity" evidence="41">
    <location>
        <position position="516"/>
    </location>
</feature>
<feature type="domain" description="3-hydroxyacyl-CoA dehydrogenase C-terminal" evidence="43">
    <location>
        <begin position="562"/>
        <end position="657"/>
    </location>
</feature>
<evidence type="ECO:0000256" key="36">
    <source>
        <dbReference type="ARBA" id="ARBA00066806"/>
    </source>
</evidence>
<evidence type="ECO:0000256" key="27">
    <source>
        <dbReference type="ARBA" id="ARBA00051215"/>
    </source>
</evidence>
<dbReference type="SUPFAM" id="SSF48179">
    <property type="entry name" value="6-phosphogluconate dehydrogenase C-terminal domain-like"/>
    <property type="match status" value="2"/>
</dbReference>
<dbReference type="PROSITE" id="PS00067">
    <property type="entry name" value="3HCDH"/>
    <property type="match status" value="1"/>
</dbReference>
<evidence type="ECO:0000256" key="29">
    <source>
        <dbReference type="ARBA" id="ARBA00052224"/>
    </source>
</evidence>
<evidence type="ECO:0000256" key="15">
    <source>
        <dbReference type="ARBA" id="ARBA00023027"/>
    </source>
</evidence>
<keyword evidence="20" id="KW-0511">Multifunctional enzyme</keyword>
<evidence type="ECO:0000256" key="28">
    <source>
        <dbReference type="ARBA" id="ARBA00051877"/>
    </source>
</evidence>
<dbReference type="FunFam" id="3.90.226.10:FF:000011">
    <property type="entry name" value="Fatty acid oxidation complex subunit alpha"/>
    <property type="match status" value="1"/>
</dbReference>
<dbReference type="EMBL" id="KQ435748">
    <property type="protein sequence ID" value="KOX76405.1"/>
    <property type="molecule type" value="Genomic_DNA"/>
</dbReference>
<keyword evidence="15" id="KW-0520">NAD</keyword>
<dbReference type="CDD" id="cd06558">
    <property type="entry name" value="crotonase-like"/>
    <property type="match status" value="1"/>
</dbReference>
<evidence type="ECO:0000256" key="7">
    <source>
        <dbReference type="ARBA" id="ARBA00022481"/>
    </source>
</evidence>
<dbReference type="Pfam" id="PF00725">
    <property type="entry name" value="3HCDH"/>
    <property type="match status" value="2"/>
</dbReference>
<comment type="catalytic activity">
    <reaction evidence="22">
        <text>(3S)-hydroxyhexadecanoyl-CoA + NAD(+) = 3-oxohexadecanoyl-CoA + NADH + H(+)</text>
        <dbReference type="Rhea" id="RHEA:31159"/>
        <dbReference type="ChEBI" id="CHEBI:15378"/>
        <dbReference type="ChEBI" id="CHEBI:57349"/>
        <dbReference type="ChEBI" id="CHEBI:57540"/>
        <dbReference type="ChEBI" id="CHEBI:57945"/>
        <dbReference type="ChEBI" id="CHEBI:62613"/>
    </reaction>
    <physiologicalReaction direction="left-to-right" evidence="22">
        <dbReference type="Rhea" id="RHEA:31160"/>
    </physiologicalReaction>
</comment>
<dbReference type="InterPro" id="IPR018376">
    <property type="entry name" value="Enoyl-CoA_hyd/isom_CS"/>
</dbReference>
<evidence type="ECO:0000256" key="31">
    <source>
        <dbReference type="ARBA" id="ARBA00052834"/>
    </source>
</evidence>
<sequence length="780" mass="85181">MAQYRLLGAIASLSHINKNIIAQKVLYKSVRTISNPANAKHLKYKVVDNVAVLTLDSPGVKYYHHLDIKILNVKDCNVNTLNQEVMDEIVDVLKNIEHNSTVNSVVLISGKPGCFIAGADITMVQSFKTPEDGYKISSSGQKILETIEKSQKPIVAAIQGSCLGGGLEVAMACHYRLAVNDQKTSLGLPEVMLGLLPGAGGTQRLPKLTSLPNALDMTLTGKNLKAIKAKQVGLVDILVNHLGPGIGTPQENTMRYLEETAVKAAKDIASGTLKVVRGPKTLMDKIMNFALSYEFVKNQVFTRAKNEVIKKTGGLYPAPLKILDVIRTGIDKGHKAGYEAEAKAFGELAVTPQCKGLISLFFGQTACKRNRFGAPKNAIKKIAVVGAGLMGAGIVQVSVDKGFNVVMKDTNEAGLYRGVNQVQKGMDTAVKRKKYSNVQKDKYLSQLESTLTYDSFKNADLVIEAVFEDIAIKHKVIKEIEKNTPDYCVLATNTSAIPITEIAAGSSRPDKVIGMHYFSPVDKMQLLEIITHKGTSTETIKTAVDTGLKQGKIVITVGDGPGFYTTRILSAMLSEATRLMQEGVDPVDLDSMCKKFGFPVGTATLIDEVGIDVGVHIAIHLGKVLGERFRSGDVNMFNDMIQAGFLGRKSGKGIYVYEENVKNRNLNLAALDILKKYKLEPKGSTSFEDRQFRLVSRFVNEAVLCLQENILANPVEGDVGAVFGLGFPPFTGGPFRWIDSYGADKLVQKMEEFQSHYGEAFKPCQMLYDMASERSKKFYK</sequence>
<reference evidence="45 46" key="1">
    <citation type="submission" date="2015-07" db="EMBL/GenBank/DDBJ databases">
        <title>The genome of Melipona quadrifasciata.</title>
        <authorList>
            <person name="Pan H."/>
            <person name="Kapheim K."/>
        </authorList>
    </citation>
    <scope>NUCLEOTIDE SEQUENCE [LARGE SCALE GENOMIC DNA]</scope>
    <source>
        <strain evidence="45">0111107301</strain>
        <tissue evidence="45">Whole body</tissue>
    </source>
</reference>
<dbReference type="InterPro" id="IPR006180">
    <property type="entry name" value="3-OHacyl-CoA_DH_CS"/>
</dbReference>
<evidence type="ECO:0000256" key="18">
    <source>
        <dbReference type="ARBA" id="ARBA00023136"/>
    </source>
</evidence>
<dbReference type="GO" id="GO:0016740">
    <property type="term" value="F:transferase activity"/>
    <property type="evidence" value="ECO:0007669"/>
    <property type="project" value="UniProtKB-KW"/>
</dbReference>
<keyword evidence="13" id="KW-0007">Acetylation</keyword>
<dbReference type="Pfam" id="PF00378">
    <property type="entry name" value="ECH_1"/>
    <property type="match status" value="1"/>
</dbReference>
<protein>
    <recommendedName>
        <fullName evidence="37">Trifunctional enzyme subunit alpha, mitochondrial</fullName>
        <ecNumber evidence="36">1.1.1.211</ecNumber>
        <ecNumber evidence="6">4.2.1.17</ecNumber>
    </recommendedName>
    <alternativeName>
        <fullName evidence="38">Monolysocardiolipin acyltransferase</fullName>
    </alternativeName>
    <alternativeName>
        <fullName evidence="39">TP-alpha</fullName>
    </alternativeName>
</protein>
<comment type="similarity">
    <text evidence="5">In the N-terminal section; belongs to the enoyl-CoA hydratase/isomerase family.</text>
</comment>
<evidence type="ECO:0000256" key="37">
    <source>
        <dbReference type="ARBA" id="ARBA00068347"/>
    </source>
</evidence>
<comment type="catalytic activity">
    <reaction evidence="30">
        <text>(3S)-3-hydroxydodecanoyl-CoA = (2E)-dodecenoyl-CoA + H2O</text>
        <dbReference type="Rhea" id="RHEA:31075"/>
        <dbReference type="ChEBI" id="CHEBI:15377"/>
        <dbReference type="ChEBI" id="CHEBI:57330"/>
        <dbReference type="ChEBI" id="CHEBI:62558"/>
    </reaction>
    <physiologicalReaction direction="right-to-left" evidence="30">
        <dbReference type="Rhea" id="RHEA:31077"/>
    </physiologicalReaction>
</comment>
<evidence type="ECO:0000256" key="19">
    <source>
        <dbReference type="ARBA" id="ARBA00023239"/>
    </source>
</evidence>
<evidence type="ECO:0000256" key="12">
    <source>
        <dbReference type="ARBA" id="ARBA00022946"/>
    </source>
</evidence>
<keyword evidence="14" id="KW-0560">Oxidoreductase</keyword>
<dbReference type="FunFam" id="1.10.1040.50:FF:000002">
    <property type="entry name" value="Trifunctional enzyme subunit alpha, mitochondrial"/>
    <property type="match status" value="1"/>
</dbReference>
<evidence type="ECO:0000256" key="6">
    <source>
        <dbReference type="ARBA" id="ARBA00012076"/>
    </source>
</evidence>
<evidence type="ECO:0000256" key="33">
    <source>
        <dbReference type="ARBA" id="ARBA00052945"/>
    </source>
</evidence>
<evidence type="ECO:0000256" key="35">
    <source>
        <dbReference type="ARBA" id="ARBA00062153"/>
    </source>
</evidence>
<keyword evidence="7" id="KW-0488">Methylation</keyword>
<dbReference type="FunFam" id="3.40.50.720:FF:000009">
    <property type="entry name" value="Fatty oxidation complex, alpha subunit"/>
    <property type="match status" value="1"/>
</dbReference>
<evidence type="ECO:0000256" key="38">
    <source>
        <dbReference type="ARBA" id="ARBA00077617"/>
    </source>
</evidence>
<proteinExistence type="inferred from homology"/>
<comment type="catalytic activity">
    <reaction evidence="31">
        <text>(3S)-hydroxytetradecanoyl-CoA + NAD(+) = 3-oxotetradecanoyl-CoA + NADH + H(+)</text>
        <dbReference type="Rhea" id="RHEA:31167"/>
        <dbReference type="ChEBI" id="CHEBI:15378"/>
        <dbReference type="ChEBI" id="CHEBI:57540"/>
        <dbReference type="ChEBI" id="CHEBI:57945"/>
        <dbReference type="ChEBI" id="CHEBI:62543"/>
        <dbReference type="ChEBI" id="CHEBI:62614"/>
    </reaction>
    <physiologicalReaction direction="left-to-right" evidence="31">
        <dbReference type="Rhea" id="RHEA:31168"/>
    </physiologicalReaction>
</comment>
<evidence type="ECO:0000256" key="2">
    <source>
        <dbReference type="ARBA" id="ARBA00004273"/>
    </source>
</evidence>
<dbReference type="InterPro" id="IPR001753">
    <property type="entry name" value="Enoyl-CoA_hydra/iso"/>
</dbReference>
<comment type="subunit">
    <text evidence="35">Heterotetramer of 2 alpha/HADHA and 2 beta/HADHB subunits; forms the mitochondrial trifunctional enzyme. Also purified as higher order heterooligomers including a 4 alpha/HADHA and 4 beta/HADHB heterooligomer which physiological significance remains unclear. The mitochondrial trifunctional enzyme interacts with MTLN.</text>
</comment>
<dbReference type="NCBIfam" id="TIGR02441">
    <property type="entry name" value="fa_ox_alpha_mit"/>
    <property type="match status" value="1"/>
</dbReference>